<dbReference type="STRING" id="350054.Mflv_1722"/>
<protein>
    <submittedName>
        <fullName evidence="6">Glycoside hydrolase, family 1</fullName>
    </submittedName>
</protein>
<reference evidence="6" key="1">
    <citation type="submission" date="2007-04" db="EMBL/GenBank/DDBJ databases">
        <authorList>
            <consortium name="US DOE Joint Genome Institute"/>
            <person name="Copeland A."/>
            <person name="Lucas S."/>
            <person name="Lapidus A."/>
            <person name="Barry K."/>
            <person name="Detter J.C."/>
            <person name="Glavina del Rio T."/>
            <person name="Hammon N."/>
            <person name="Israni S."/>
            <person name="Dalin E."/>
            <person name="Tice H."/>
            <person name="Pitluck S."/>
            <person name="Chain P."/>
            <person name="Malfatti S."/>
            <person name="Shin M."/>
            <person name="Vergez L."/>
            <person name="Schmutz J."/>
            <person name="Larimer F."/>
            <person name="Land M."/>
            <person name="Hauser L."/>
            <person name="Kyrpides N."/>
            <person name="Mikhailova N."/>
            <person name="Miller C."/>
            <person name="Richardson P."/>
        </authorList>
    </citation>
    <scope>NUCLEOTIDE SEQUENCE</scope>
    <source>
        <strain evidence="6">PYR-GCK</strain>
    </source>
</reference>
<dbReference type="InterPro" id="IPR033132">
    <property type="entry name" value="GH_1_N_CS"/>
</dbReference>
<keyword evidence="5" id="KW-1133">Transmembrane helix</keyword>
<feature type="region of interest" description="Disordered" evidence="4">
    <location>
        <begin position="89"/>
        <end position="216"/>
    </location>
</feature>
<evidence type="ECO:0000256" key="5">
    <source>
        <dbReference type="SAM" id="Phobius"/>
    </source>
</evidence>
<evidence type="ECO:0000313" key="6">
    <source>
        <dbReference type="EMBL" id="ABP44203.1"/>
    </source>
</evidence>
<dbReference type="PRINTS" id="PR00131">
    <property type="entry name" value="GLHYDRLASE1"/>
</dbReference>
<dbReference type="GO" id="GO:0008422">
    <property type="term" value="F:beta-glucosidase activity"/>
    <property type="evidence" value="ECO:0007669"/>
    <property type="project" value="TreeGrafter"/>
</dbReference>
<dbReference type="GO" id="GO:0005975">
    <property type="term" value="P:carbohydrate metabolic process"/>
    <property type="evidence" value="ECO:0007669"/>
    <property type="project" value="InterPro"/>
</dbReference>
<keyword evidence="3" id="KW-0326">Glycosidase</keyword>
<dbReference type="eggNOG" id="COG2723">
    <property type="taxonomic scope" value="Bacteria"/>
</dbReference>
<dbReference type="Gene3D" id="3.20.20.80">
    <property type="entry name" value="Glycosidases"/>
    <property type="match status" value="1"/>
</dbReference>
<dbReference type="PANTHER" id="PTHR10353">
    <property type="entry name" value="GLYCOSYL HYDROLASE"/>
    <property type="match status" value="1"/>
</dbReference>
<evidence type="ECO:0000256" key="3">
    <source>
        <dbReference type="ARBA" id="ARBA00023295"/>
    </source>
</evidence>
<name>A4T797_MYCGI</name>
<keyword evidence="5" id="KW-0472">Membrane</keyword>
<evidence type="ECO:0000256" key="1">
    <source>
        <dbReference type="ARBA" id="ARBA00010838"/>
    </source>
</evidence>
<organism evidence="6">
    <name type="scientific">Mycolicibacterium gilvum (strain PYR-GCK)</name>
    <name type="common">Mycobacterium gilvum (strain PYR-GCK)</name>
    <dbReference type="NCBI Taxonomy" id="350054"/>
    <lineage>
        <taxon>Bacteria</taxon>
        <taxon>Bacillati</taxon>
        <taxon>Actinomycetota</taxon>
        <taxon>Actinomycetes</taxon>
        <taxon>Mycobacteriales</taxon>
        <taxon>Mycobacteriaceae</taxon>
        <taxon>Mycolicibacterium</taxon>
    </lineage>
</organism>
<feature type="compositionally biased region" description="Acidic residues" evidence="4">
    <location>
        <begin position="179"/>
        <end position="189"/>
    </location>
</feature>
<dbReference type="KEGG" id="mgi:Mflv_1722"/>
<feature type="compositionally biased region" description="Low complexity" evidence="4">
    <location>
        <begin position="89"/>
        <end position="109"/>
    </location>
</feature>
<dbReference type="AlphaFoldDB" id="A4T797"/>
<sequence>MGGGTWRSQSTDRHLASDAVGRGAVRQVCRVGADGVRQNDGFGQSAHRAARRRYSRFMDSAQFVGRVGGLAVALGVGAALVTGSGVAWATEDSGSSASAGAESSTARTSSQDRQAASPSKPARDRAGGRDDAEGGGAEDRDAQAQDDATPETGGETGAPDDASVDASGPDTGGTTGDASAEDDDPDEAEERAAWADTGADTDADPDADPDADASAATDVATAAVPSGAGPTAVVTTEVTVDPPRVPSWRPWPTAFDLRGAVTYVVDLAVSVVDALFHPFAAGPPPPPGDPSAWGLLAWVRRELFNSTPDEVDNPLPYTQSLVDGDVVITGNVGVEDRDGDPLTYEVIGRPRFGGEVTVDADGNFVYRPMNAMAAVGGTDEFTVAVTDDAAGLHVHGLLGWLQFVPILGSFLNPGGGHGITRTITVTVEPVDGIDLSLPDGFKWGVAHSGFQAEGGPGSPVDTGSDWYRWVHDPLNRLLGLVKGVPENGPGAYVSYEDDARLAREELGVNTFRMGIEWSRIFPDSTASVDISDEGGTVSLADLQALDALANADEVAHYRDVFAALRFHGLDPMVTVNHFTLPVWVHDPVLARPLIQLGLPVAAAGWLSTETAVEFEKYAAYLAWKYGDQVDNWATLNEPFPPVLTEFLAIPWVVPNWPPGVLRPDLASTFLVNQAIGHVAAYDAIHAWDTTSAVEGGPAAFVGFTHNMIPARPANPVNALDVGAAEAWNHYYNHWFPNAVIDGWIDLDFDGIKSADEIRPDMADKVDFLGVQYYGSQPMVGFGVAPLPGFPFLRGFPIRCSAEETTCSDFNQPIDPGGFREVLEVAASYGKPLWVTENGIADAGDAKRPPYLVNHVAVVQDLVAHGLDIRGYTYWSFVDNLEWSEGYDLQFGLYGSDPDTPELERIPKVASIAALKGITTANGLPVALLQNYLPG</sequence>
<dbReference type="InterPro" id="IPR017853">
    <property type="entry name" value="GH"/>
</dbReference>
<keyword evidence="2 6" id="KW-0378">Hydrolase</keyword>
<dbReference type="PROSITE" id="PS00653">
    <property type="entry name" value="GLYCOSYL_HYDROL_F1_2"/>
    <property type="match status" value="1"/>
</dbReference>
<gene>
    <name evidence="6" type="ordered locus">Mflv_1722</name>
</gene>
<dbReference type="HOGENOM" id="CLU_015626_0_0_11"/>
<feature type="compositionally biased region" description="Basic and acidic residues" evidence="4">
    <location>
        <begin position="121"/>
        <end position="143"/>
    </location>
</feature>
<dbReference type="PANTHER" id="PTHR10353:SF209">
    <property type="entry name" value="GALACTOLIPID GALACTOSYLTRANSFERASE SFR2, CHLOROPLASTIC"/>
    <property type="match status" value="1"/>
</dbReference>
<dbReference type="InterPro" id="IPR001360">
    <property type="entry name" value="Glyco_hydro_1"/>
</dbReference>
<feature type="compositionally biased region" description="Acidic residues" evidence="4">
    <location>
        <begin position="199"/>
        <end position="211"/>
    </location>
</feature>
<accession>A4T797</accession>
<evidence type="ECO:0000256" key="2">
    <source>
        <dbReference type="ARBA" id="ARBA00022801"/>
    </source>
</evidence>
<keyword evidence="5" id="KW-0812">Transmembrane</keyword>
<proteinExistence type="inferred from homology"/>
<evidence type="ECO:0000256" key="4">
    <source>
        <dbReference type="SAM" id="MobiDB-lite"/>
    </source>
</evidence>
<dbReference type="EMBL" id="CP000656">
    <property type="protein sequence ID" value="ABP44203.1"/>
    <property type="molecule type" value="Genomic_DNA"/>
</dbReference>
<dbReference type="CAZy" id="GH1">
    <property type="family name" value="Glycoside Hydrolase Family 1"/>
</dbReference>
<dbReference type="SUPFAM" id="SSF51445">
    <property type="entry name" value="(Trans)glycosidases"/>
    <property type="match status" value="1"/>
</dbReference>
<comment type="similarity">
    <text evidence="1">Belongs to the glycosyl hydrolase 1 family.</text>
</comment>
<feature type="transmembrane region" description="Helical" evidence="5">
    <location>
        <begin position="63"/>
        <end position="88"/>
    </location>
</feature>
<reference evidence="6" key="2">
    <citation type="journal article" date="2013" name="PLoS ONE">
        <title>A Gene Expression Study of the Activities of Aromatic Ring-Cleavage Dioxygenases in Mycobacterium gilvum PYR-GCK to Changes in Salinity and pH during Pyrene Degradation.</title>
        <authorList>
            <person name="Badejo A.C."/>
            <person name="Badejo A.O."/>
            <person name="Shin K.H."/>
            <person name="Chai Y.G."/>
        </authorList>
    </citation>
    <scope>NUCLEOTIDE SEQUENCE [LARGE SCALE GENOMIC DNA]</scope>
    <source>
        <strain evidence="6">PYR-GCK</strain>
    </source>
</reference>
<dbReference type="Pfam" id="PF00232">
    <property type="entry name" value="Glyco_hydro_1"/>
    <property type="match status" value="2"/>
</dbReference>